<sequence>MWLEATVCVKRFQLSSVDRRVGSRVVNFNCYLLFCNYNFTHFSQPLSHIFSLSSSHMTNCGILSKSCSLRERKVSFNSGSYYFVRLSLQSIRKGR</sequence>
<dbReference type="EMBL" id="BPLR01008497">
    <property type="protein sequence ID" value="GIY25149.1"/>
    <property type="molecule type" value="Genomic_DNA"/>
</dbReference>
<comment type="caution">
    <text evidence="1">The sequence shown here is derived from an EMBL/GenBank/DDBJ whole genome shotgun (WGS) entry which is preliminary data.</text>
</comment>
<reference evidence="1 3" key="1">
    <citation type="submission" date="2021-06" db="EMBL/GenBank/DDBJ databases">
        <title>Caerostris extrusa draft genome.</title>
        <authorList>
            <person name="Kono N."/>
            <person name="Arakawa K."/>
        </authorList>
    </citation>
    <scope>NUCLEOTIDE SEQUENCE [LARGE SCALE GENOMIC DNA]</scope>
</reference>
<dbReference type="EMBL" id="BPLR01008497">
    <property type="protein sequence ID" value="GIY25159.1"/>
    <property type="molecule type" value="Genomic_DNA"/>
</dbReference>
<keyword evidence="3" id="KW-1185">Reference proteome</keyword>
<evidence type="ECO:0000313" key="1">
    <source>
        <dbReference type="EMBL" id="GIY25149.1"/>
    </source>
</evidence>
<evidence type="ECO:0000313" key="2">
    <source>
        <dbReference type="EMBL" id="GIY25159.1"/>
    </source>
</evidence>
<proteinExistence type="predicted"/>
<organism evidence="1 3">
    <name type="scientific">Caerostris extrusa</name>
    <name type="common">Bark spider</name>
    <name type="synonym">Caerostris bankana</name>
    <dbReference type="NCBI Taxonomy" id="172846"/>
    <lineage>
        <taxon>Eukaryota</taxon>
        <taxon>Metazoa</taxon>
        <taxon>Ecdysozoa</taxon>
        <taxon>Arthropoda</taxon>
        <taxon>Chelicerata</taxon>
        <taxon>Arachnida</taxon>
        <taxon>Araneae</taxon>
        <taxon>Araneomorphae</taxon>
        <taxon>Entelegynae</taxon>
        <taxon>Araneoidea</taxon>
        <taxon>Araneidae</taxon>
        <taxon>Caerostris</taxon>
    </lineage>
</organism>
<evidence type="ECO:0000313" key="3">
    <source>
        <dbReference type="Proteomes" id="UP001054945"/>
    </source>
</evidence>
<dbReference type="AlphaFoldDB" id="A0AAV4RWR2"/>
<gene>
    <name evidence="1" type="ORF">CEXT_193041</name>
    <name evidence="2" type="ORF">CEXT_193091</name>
</gene>
<accession>A0AAV4RWR2</accession>
<name>A0AAV4RWR2_CAEEX</name>
<dbReference type="Proteomes" id="UP001054945">
    <property type="component" value="Unassembled WGS sequence"/>
</dbReference>
<protein>
    <submittedName>
        <fullName evidence="1">Uncharacterized protein</fullName>
    </submittedName>
</protein>